<protein>
    <submittedName>
        <fullName evidence="1">Uncharacterized protein</fullName>
    </submittedName>
</protein>
<evidence type="ECO:0000313" key="1">
    <source>
        <dbReference type="EMBL" id="KAI7949552.1"/>
    </source>
</evidence>
<reference evidence="2" key="1">
    <citation type="journal article" date="2018" name="BMC Genomics">
        <title>Genomic insights into host adaptation between the wheat stripe rust pathogen (Puccinia striiformis f. sp. tritici) and the barley stripe rust pathogen (Puccinia striiformis f. sp. hordei).</title>
        <authorList>
            <person name="Xia C."/>
            <person name="Wang M."/>
            <person name="Yin C."/>
            <person name="Cornejo O.E."/>
            <person name="Hulbert S.H."/>
            <person name="Chen X."/>
        </authorList>
    </citation>
    <scope>NUCLEOTIDE SEQUENCE [LARGE SCALE GENOMIC DNA]</scope>
    <source>
        <strain evidence="2">93-210</strain>
    </source>
</reference>
<keyword evidence="2" id="KW-1185">Reference proteome</keyword>
<comment type="caution">
    <text evidence="1">The sequence shown here is derived from an EMBL/GenBank/DDBJ whole genome shotgun (WGS) entry which is preliminary data.</text>
</comment>
<gene>
    <name evidence="1" type="ORF">MJO28_008373</name>
</gene>
<reference evidence="1 2" key="3">
    <citation type="journal article" date="2022" name="Microbiol. Spectr.">
        <title>Folding features and dynamics of 3D genome architecture in plant fungal pathogens.</title>
        <authorList>
            <person name="Xia C."/>
        </authorList>
    </citation>
    <scope>NUCLEOTIDE SEQUENCE [LARGE SCALE GENOMIC DNA]</scope>
    <source>
        <strain evidence="1 2">93-210</strain>
    </source>
</reference>
<sequence length="79" mass="9121">MLLQMPLQMNKDRLISIGTNLLERDKILLTVGRRHHFGRLPMNKQNTTADMITGYKENSAKLLEASLKLESLDIRRLSE</sequence>
<accession>A0ACC0EAU2</accession>
<name>A0ACC0EAU2_9BASI</name>
<reference evidence="2" key="2">
    <citation type="journal article" date="2018" name="Mol. Plant Microbe Interact.">
        <title>Genome sequence resources for the wheat stripe rust pathogen (Puccinia striiformis f. sp. tritici) and the barley stripe rust pathogen (Puccinia striiformis f. sp. hordei).</title>
        <authorList>
            <person name="Xia C."/>
            <person name="Wang M."/>
            <person name="Yin C."/>
            <person name="Cornejo O.E."/>
            <person name="Hulbert S.H."/>
            <person name="Chen X."/>
        </authorList>
    </citation>
    <scope>NUCLEOTIDE SEQUENCE [LARGE SCALE GENOMIC DNA]</scope>
    <source>
        <strain evidence="2">93-210</strain>
    </source>
</reference>
<evidence type="ECO:0000313" key="2">
    <source>
        <dbReference type="Proteomes" id="UP001060170"/>
    </source>
</evidence>
<proteinExistence type="predicted"/>
<organism evidence="1 2">
    <name type="scientific">Puccinia striiformis f. sp. tritici</name>
    <dbReference type="NCBI Taxonomy" id="168172"/>
    <lineage>
        <taxon>Eukaryota</taxon>
        <taxon>Fungi</taxon>
        <taxon>Dikarya</taxon>
        <taxon>Basidiomycota</taxon>
        <taxon>Pucciniomycotina</taxon>
        <taxon>Pucciniomycetes</taxon>
        <taxon>Pucciniales</taxon>
        <taxon>Pucciniaceae</taxon>
        <taxon>Puccinia</taxon>
    </lineage>
</organism>
<dbReference type="Proteomes" id="UP001060170">
    <property type="component" value="Chromosome 8"/>
</dbReference>
<dbReference type="EMBL" id="CM045872">
    <property type="protein sequence ID" value="KAI7949552.1"/>
    <property type="molecule type" value="Genomic_DNA"/>
</dbReference>